<evidence type="ECO:0000313" key="7">
    <source>
        <dbReference type="EMBL" id="MBN1571978.1"/>
    </source>
</evidence>
<keyword evidence="3 5" id="KW-1133">Transmembrane helix</keyword>
<feature type="transmembrane region" description="Helical" evidence="5">
    <location>
        <begin position="167"/>
        <end position="187"/>
    </location>
</feature>
<protein>
    <submittedName>
        <fullName evidence="7">YIP1 family protein</fullName>
    </submittedName>
</protein>
<dbReference type="GO" id="GO:0016020">
    <property type="term" value="C:membrane"/>
    <property type="evidence" value="ECO:0007669"/>
    <property type="project" value="UniProtKB-SubCell"/>
</dbReference>
<accession>A0A9D8KD58</accession>
<feature type="transmembrane region" description="Helical" evidence="5">
    <location>
        <begin position="75"/>
        <end position="96"/>
    </location>
</feature>
<evidence type="ECO:0000256" key="2">
    <source>
        <dbReference type="ARBA" id="ARBA00022692"/>
    </source>
</evidence>
<comment type="caution">
    <text evidence="7">The sequence shown here is derived from an EMBL/GenBank/DDBJ whole genome shotgun (WGS) entry which is preliminary data.</text>
</comment>
<reference evidence="7" key="2">
    <citation type="submission" date="2021-01" db="EMBL/GenBank/DDBJ databases">
        <authorList>
            <person name="Hahn C.R."/>
            <person name="Youssef N.H."/>
            <person name="Elshahed M."/>
        </authorList>
    </citation>
    <scope>NUCLEOTIDE SEQUENCE</scope>
    <source>
        <strain evidence="7">Zod_Metabat.24</strain>
    </source>
</reference>
<evidence type="ECO:0000256" key="3">
    <source>
        <dbReference type="ARBA" id="ARBA00022989"/>
    </source>
</evidence>
<dbReference type="InterPro" id="IPR006977">
    <property type="entry name" value="Yip1_dom"/>
</dbReference>
<proteinExistence type="predicted"/>
<dbReference type="Pfam" id="PF04893">
    <property type="entry name" value="Yip1"/>
    <property type="match status" value="1"/>
</dbReference>
<organism evidence="7 8">
    <name type="scientific">Candidatus Zymogenus saltonus</name>
    <dbReference type="NCBI Taxonomy" id="2844893"/>
    <lineage>
        <taxon>Bacteria</taxon>
        <taxon>Deltaproteobacteria</taxon>
        <taxon>Candidatus Zymogenia</taxon>
        <taxon>Candidatus Zymogeniales</taxon>
        <taxon>Candidatus Zymogenaceae</taxon>
        <taxon>Candidatus Zymogenus</taxon>
    </lineage>
</organism>
<evidence type="ECO:0000256" key="1">
    <source>
        <dbReference type="ARBA" id="ARBA00004141"/>
    </source>
</evidence>
<comment type="subcellular location">
    <subcellularLocation>
        <location evidence="1">Membrane</location>
        <topology evidence="1">Multi-pass membrane protein</topology>
    </subcellularLocation>
</comment>
<feature type="transmembrane region" description="Helical" evidence="5">
    <location>
        <begin position="133"/>
        <end position="155"/>
    </location>
</feature>
<feature type="transmembrane region" description="Helical" evidence="5">
    <location>
        <begin position="32"/>
        <end position="55"/>
    </location>
</feature>
<dbReference type="Proteomes" id="UP000809273">
    <property type="component" value="Unassembled WGS sequence"/>
</dbReference>
<evidence type="ECO:0000313" key="8">
    <source>
        <dbReference type="Proteomes" id="UP000809273"/>
    </source>
</evidence>
<feature type="domain" description="Yip1" evidence="6">
    <location>
        <begin position="8"/>
        <end position="186"/>
    </location>
</feature>
<sequence length="207" mass="22386">MSIVEKIFGLLLKPGDTLYLLKEERNTLQQTLIYLCMLALVPFMTTFIGYTAVGFSGGPEGNIRIAVGSTLIHVMVQYILTVGGVFILALIVNLLAPKMGGKENFLQAFKTIAYACTPSLIGGFLSIHPRLSLTGSTAGFLLGLIIAIYGIYILYQGLSILMECPKTTILAYTVMTVIGGIVVWGFLEIINNKIATSIVRDTISSIL</sequence>
<reference evidence="7" key="1">
    <citation type="journal article" date="2021" name="Environ. Microbiol.">
        <title>Genomic characterization of three novel Desulfobacterota classes expand the metabolic and phylogenetic diversity of the phylum.</title>
        <authorList>
            <person name="Murphy C.L."/>
            <person name="Biggerstaff J."/>
            <person name="Eichhorn A."/>
            <person name="Ewing E."/>
            <person name="Shahan R."/>
            <person name="Soriano D."/>
            <person name="Stewart S."/>
            <person name="VanMol K."/>
            <person name="Walker R."/>
            <person name="Walters P."/>
            <person name="Elshahed M.S."/>
            <person name="Youssef N.H."/>
        </authorList>
    </citation>
    <scope>NUCLEOTIDE SEQUENCE</scope>
    <source>
        <strain evidence="7">Zod_Metabat.24</strain>
    </source>
</reference>
<dbReference type="AlphaFoldDB" id="A0A9D8KD58"/>
<evidence type="ECO:0000256" key="5">
    <source>
        <dbReference type="SAM" id="Phobius"/>
    </source>
</evidence>
<keyword evidence="4 5" id="KW-0472">Membrane</keyword>
<keyword evidence="2 5" id="KW-0812">Transmembrane</keyword>
<gene>
    <name evidence="7" type="ORF">JW984_02145</name>
</gene>
<evidence type="ECO:0000256" key="4">
    <source>
        <dbReference type="ARBA" id="ARBA00023136"/>
    </source>
</evidence>
<name>A0A9D8KD58_9DELT</name>
<dbReference type="EMBL" id="JAFGIX010000010">
    <property type="protein sequence ID" value="MBN1571978.1"/>
    <property type="molecule type" value="Genomic_DNA"/>
</dbReference>
<evidence type="ECO:0000259" key="6">
    <source>
        <dbReference type="Pfam" id="PF04893"/>
    </source>
</evidence>